<dbReference type="Proteomes" id="UP000000763">
    <property type="component" value="Chromosome 2"/>
</dbReference>
<feature type="compositionally biased region" description="Basic and acidic residues" evidence="1">
    <location>
        <begin position="92"/>
        <end position="115"/>
    </location>
</feature>
<accession>Q6K1S0</accession>
<dbReference type="AlphaFoldDB" id="Q6K1S0"/>
<reference evidence="3" key="1">
    <citation type="journal article" date="2005" name="Nature">
        <title>The map-based sequence of the rice genome.</title>
        <authorList>
            <consortium name="International rice genome sequencing project (IRGSP)"/>
            <person name="Matsumoto T."/>
            <person name="Wu J."/>
            <person name="Kanamori H."/>
            <person name="Katayose Y."/>
            <person name="Fujisawa M."/>
            <person name="Namiki N."/>
            <person name="Mizuno H."/>
            <person name="Yamamoto K."/>
            <person name="Antonio B.A."/>
            <person name="Baba T."/>
            <person name="Sakata K."/>
            <person name="Nagamura Y."/>
            <person name="Aoki H."/>
            <person name="Arikawa K."/>
            <person name="Arita K."/>
            <person name="Bito T."/>
            <person name="Chiden Y."/>
            <person name="Fujitsuka N."/>
            <person name="Fukunaka R."/>
            <person name="Hamada M."/>
            <person name="Harada C."/>
            <person name="Hayashi A."/>
            <person name="Hijishita S."/>
            <person name="Honda M."/>
            <person name="Hosokawa S."/>
            <person name="Ichikawa Y."/>
            <person name="Idonuma A."/>
            <person name="Iijima M."/>
            <person name="Ikeda M."/>
            <person name="Ikeno M."/>
            <person name="Ito K."/>
            <person name="Ito S."/>
            <person name="Ito T."/>
            <person name="Ito Y."/>
            <person name="Ito Y."/>
            <person name="Iwabuchi A."/>
            <person name="Kamiya K."/>
            <person name="Karasawa W."/>
            <person name="Kurita K."/>
            <person name="Katagiri S."/>
            <person name="Kikuta A."/>
            <person name="Kobayashi H."/>
            <person name="Kobayashi N."/>
            <person name="Machita K."/>
            <person name="Maehara T."/>
            <person name="Masukawa M."/>
            <person name="Mizubayashi T."/>
            <person name="Mukai Y."/>
            <person name="Nagasaki H."/>
            <person name="Nagata Y."/>
            <person name="Naito S."/>
            <person name="Nakashima M."/>
            <person name="Nakama Y."/>
            <person name="Nakamichi Y."/>
            <person name="Nakamura M."/>
            <person name="Meguro A."/>
            <person name="Negishi M."/>
            <person name="Ohta I."/>
            <person name="Ohta T."/>
            <person name="Okamoto M."/>
            <person name="Ono N."/>
            <person name="Saji S."/>
            <person name="Sakaguchi M."/>
            <person name="Sakai K."/>
            <person name="Shibata M."/>
            <person name="Shimokawa T."/>
            <person name="Song J."/>
            <person name="Takazaki Y."/>
            <person name="Terasawa K."/>
            <person name="Tsugane M."/>
            <person name="Tsuji K."/>
            <person name="Ueda S."/>
            <person name="Waki K."/>
            <person name="Yamagata H."/>
            <person name="Yamamoto M."/>
            <person name="Yamamoto S."/>
            <person name="Yamane H."/>
            <person name="Yoshiki S."/>
            <person name="Yoshihara R."/>
            <person name="Yukawa K."/>
            <person name="Zhong H."/>
            <person name="Yano M."/>
            <person name="Yuan Q."/>
            <person name="Ouyang S."/>
            <person name="Liu J."/>
            <person name="Jones K.M."/>
            <person name="Gansberger K."/>
            <person name="Moffat K."/>
            <person name="Hill J."/>
            <person name="Bera J."/>
            <person name="Fadrosh D."/>
            <person name="Jin S."/>
            <person name="Johri S."/>
            <person name="Kim M."/>
            <person name="Overton L."/>
            <person name="Reardon M."/>
            <person name="Tsitrin T."/>
            <person name="Vuong H."/>
            <person name="Weaver B."/>
            <person name="Ciecko A."/>
            <person name="Tallon L."/>
            <person name="Jackson J."/>
            <person name="Pai G."/>
            <person name="Aken S.V."/>
            <person name="Utterback T."/>
            <person name="Reidmuller S."/>
            <person name="Feldblyum T."/>
            <person name="Hsiao J."/>
            <person name="Zismann V."/>
            <person name="Iobst S."/>
            <person name="de Vazeille A.R."/>
            <person name="Buell C.R."/>
            <person name="Ying K."/>
            <person name="Li Y."/>
            <person name="Lu T."/>
            <person name="Huang Y."/>
            <person name="Zhao Q."/>
            <person name="Feng Q."/>
            <person name="Zhang L."/>
            <person name="Zhu J."/>
            <person name="Weng Q."/>
            <person name="Mu J."/>
            <person name="Lu Y."/>
            <person name="Fan D."/>
            <person name="Liu Y."/>
            <person name="Guan J."/>
            <person name="Zhang Y."/>
            <person name="Yu S."/>
            <person name="Liu X."/>
            <person name="Zhang Y."/>
            <person name="Hong G."/>
            <person name="Han B."/>
            <person name="Choisne N."/>
            <person name="Demange N."/>
            <person name="Orjeda G."/>
            <person name="Samain S."/>
            <person name="Cattolico L."/>
            <person name="Pelletier E."/>
            <person name="Couloux A."/>
            <person name="Segurens B."/>
            <person name="Wincker P."/>
            <person name="D'Hont A."/>
            <person name="Scarpelli C."/>
            <person name="Weissenbach J."/>
            <person name="Salanoubat M."/>
            <person name="Quetier F."/>
            <person name="Yu Y."/>
            <person name="Kim H.R."/>
            <person name="Rambo T."/>
            <person name="Currie J."/>
            <person name="Collura K."/>
            <person name="Luo M."/>
            <person name="Yang T."/>
            <person name="Ammiraju J.S.S."/>
            <person name="Engler F."/>
            <person name="Soderlund C."/>
            <person name="Wing R.A."/>
            <person name="Palmer L.E."/>
            <person name="de la Bastide M."/>
            <person name="Spiegel L."/>
            <person name="Nascimento L."/>
            <person name="Zutavern T."/>
            <person name="O'Shaughnessy A."/>
            <person name="Dike S."/>
            <person name="Dedhia N."/>
            <person name="Preston R."/>
            <person name="Balija V."/>
            <person name="McCombie W.R."/>
            <person name="Chow T."/>
            <person name="Chen H."/>
            <person name="Chung M."/>
            <person name="Chen C."/>
            <person name="Shaw J."/>
            <person name="Wu H."/>
            <person name="Hsiao K."/>
            <person name="Chao Y."/>
            <person name="Chu M."/>
            <person name="Cheng C."/>
            <person name="Hour A."/>
            <person name="Lee P."/>
            <person name="Lin S."/>
            <person name="Lin Y."/>
            <person name="Liou J."/>
            <person name="Liu S."/>
            <person name="Hsing Y."/>
            <person name="Raghuvanshi S."/>
            <person name="Mohanty A."/>
            <person name="Bharti A.K."/>
            <person name="Gaur A."/>
            <person name="Gupta V."/>
            <person name="Kumar D."/>
            <person name="Ravi V."/>
            <person name="Vij S."/>
            <person name="Kapur A."/>
            <person name="Khurana P."/>
            <person name="Khurana P."/>
            <person name="Khurana J.P."/>
            <person name="Tyagi A.K."/>
            <person name="Gaikwad K."/>
            <person name="Singh A."/>
            <person name="Dalal V."/>
            <person name="Srivastava S."/>
            <person name="Dixit A."/>
            <person name="Pal A.K."/>
            <person name="Ghazi I.A."/>
            <person name="Yadav M."/>
            <person name="Pandit A."/>
            <person name="Bhargava A."/>
            <person name="Sureshbabu K."/>
            <person name="Batra K."/>
            <person name="Sharma T.R."/>
            <person name="Mohapatra T."/>
            <person name="Singh N.K."/>
            <person name="Messing J."/>
            <person name="Nelson A.B."/>
            <person name="Fuks G."/>
            <person name="Kavchok S."/>
            <person name="Keizer G."/>
            <person name="Linton E."/>
            <person name="Llaca V."/>
            <person name="Song R."/>
            <person name="Tanyolac B."/>
            <person name="Young S."/>
            <person name="Ho-Il K."/>
            <person name="Hahn J.H."/>
            <person name="Sangsakoo G."/>
            <person name="Vanavichit A."/>
            <person name="de Mattos Luiz.A.T."/>
            <person name="Zimmer P.D."/>
            <person name="Malone G."/>
            <person name="Dellagostin O."/>
            <person name="de Oliveira A.C."/>
            <person name="Bevan M."/>
            <person name="Bancroft I."/>
            <person name="Minx P."/>
            <person name="Cordum H."/>
            <person name="Wilson R."/>
            <person name="Cheng Z."/>
            <person name="Jin W."/>
            <person name="Jiang J."/>
            <person name="Leong S.A."/>
            <person name="Iwama H."/>
            <person name="Gojobori T."/>
            <person name="Itoh T."/>
            <person name="Niimura Y."/>
            <person name="Fujii Y."/>
            <person name="Habara T."/>
            <person name="Sakai H."/>
            <person name="Sato Y."/>
            <person name="Wilson G."/>
            <person name="Kumar K."/>
            <person name="McCouch S."/>
            <person name="Juretic N."/>
            <person name="Hoen D."/>
            <person name="Wright S."/>
            <person name="Bruskiewich R."/>
            <person name="Bureau T."/>
            <person name="Miyao A."/>
            <person name="Hirochika H."/>
            <person name="Nishikawa T."/>
            <person name="Kadowaki K."/>
            <person name="Sugiura M."/>
            <person name="Burr B."/>
            <person name="Sasaki T."/>
        </authorList>
    </citation>
    <scope>NUCLEOTIDE SEQUENCE [LARGE SCALE GENOMIC DNA]</scope>
    <source>
        <strain evidence="3">cv. Nipponbare</strain>
    </source>
</reference>
<evidence type="ECO:0000313" key="2">
    <source>
        <dbReference type="EMBL" id="BAD23782.1"/>
    </source>
</evidence>
<evidence type="ECO:0000313" key="3">
    <source>
        <dbReference type="Proteomes" id="UP000000763"/>
    </source>
</evidence>
<gene>
    <name evidence="2" type="primary">B1215B07.29</name>
</gene>
<reference evidence="3" key="2">
    <citation type="journal article" date="2008" name="Nucleic Acids Res.">
        <title>The rice annotation project database (RAP-DB): 2008 update.</title>
        <authorList>
            <consortium name="The rice annotation project (RAP)"/>
        </authorList>
    </citation>
    <scope>GENOME REANNOTATION</scope>
    <source>
        <strain evidence="3">cv. Nipponbare</strain>
    </source>
</reference>
<evidence type="ECO:0000256" key="1">
    <source>
        <dbReference type="SAM" id="MobiDB-lite"/>
    </source>
</evidence>
<sequence length="156" mass="17415">MRMHHPSNFFGTIGFPISVLHTHADTQRANQRNASERWPLAYTEKEPFRARLPGRHDVHGAVLWRLACTSPPTPHAPEQYVSSSLTSGQAPGRHDTRARAHAERGARGACRDRAASRRGQGQPIDRQPCLFVRPSRRGSPDDQTTETTDHLARVEG</sequence>
<organism evidence="2 3">
    <name type="scientific">Oryza sativa subsp. japonica</name>
    <name type="common">Rice</name>
    <dbReference type="NCBI Taxonomy" id="39947"/>
    <lineage>
        <taxon>Eukaryota</taxon>
        <taxon>Viridiplantae</taxon>
        <taxon>Streptophyta</taxon>
        <taxon>Embryophyta</taxon>
        <taxon>Tracheophyta</taxon>
        <taxon>Spermatophyta</taxon>
        <taxon>Magnoliopsida</taxon>
        <taxon>Liliopsida</taxon>
        <taxon>Poales</taxon>
        <taxon>Poaceae</taxon>
        <taxon>BOP clade</taxon>
        <taxon>Oryzoideae</taxon>
        <taxon>Oryzeae</taxon>
        <taxon>Oryzinae</taxon>
        <taxon>Oryza</taxon>
        <taxon>Oryza sativa</taxon>
    </lineage>
</organism>
<proteinExistence type="predicted"/>
<feature type="region of interest" description="Disordered" evidence="1">
    <location>
        <begin position="69"/>
        <end position="156"/>
    </location>
</feature>
<name>Q6K1S0_ORYSJ</name>
<protein>
    <submittedName>
        <fullName evidence="2">Uncharacterized protein</fullName>
    </submittedName>
</protein>
<feature type="compositionally biased region" description="Basic and acidic residues" evidence="1">
    <location>
        <begin position="147"/>
        <end position="156"/>
    </location>
</feature>
<dbReference type="EMBL" id="AP006523">
    <property type="protein sequence ID" value="BAD23782.1"/>
    <property type="molecule type" value="Genomic_DNA"/>
</dbReference>
<feature type="compositionally biased region" description="Polar residues" evidence="1">
    <location>
        <begin position="80"/>
        <end position="89"/>
    </location>
</feature>